<feature type="non-terminal residue" evidence="1">
    <location>
        <position position="1"/>
    </location>
</feature>
<dbReference type="EMBL" id="CAJVPM010034127">
    <property type="protein sequence ID" value="CAG8686759.1"/>
    <property type="molecule type" value="Genomic_DNA"/>
</dbReference>
<accession>A0ACA9P0L5</accession>
<reference evidence="1" key="1">
    <citation type="submission" date="2021-06" db="EMBL/GenBank/DDBJ databases">
        <authorList>
            <person name="Kallberg Y."/>
            <person name="Tangrot J."/>
            <person name="Rosling A."/>
        </authorList>
    </citation>
    <scope>NUCLEOTIDE SEQUENCE</scope>
    <source>
        <strain evidence="1">AU212A</strain>
    </source>
</reference>
<comment type="caution">
    <text evidence="1">The sequence shown here is derived from an EMBL/GenBank/DDBJ whole genome shotgun (WGS) entry which is preliminary data.</text>
</comment>
<gene>
    <name evidence="1" type="ORF">SCALOS_LOCUS9959</name>
</gene>
<organism evidence="1 2">
    <name type="scientific">Scutellospora calospora</name>
    <dbReference type="NCBI Taxonomy" id="85575"/>
    <lineage>
        <taxon>Eukaryota</taxon>
        <taxon>Fungi</taxon>
        <taxon>Fungi incertae sedis</taxon>
        <taxon>Mucoromycota</taxon>
        <taxon>Glomeromycotina</taxon>
        <taxon>Glomeromycetes</taxon>
        <taxon>Diversisporales</taxon>
        <taxon>Gigasporaceae</taxon>
        <taxon>Scutellospora</taxon>
    </lineage>
</organism>
<evidence type="ECO:0000313" key="1">
    <source>
        <dbReference type="EMBL" id="CAG8686759.1"/>
    </source>
</evidence>
<sequence>KTLGIIQEYKKFRLKLVWALVNFANDTSKVKLRNSIEKKKESKRIKVTKHFELTNQRLEPGDHFVEWKKTEKFASDISS</sequence>
<evidence type="ECO:0000313" key="2">
    <source>
        <dbReference type="Proteomes" id="UP000789860"/>
    </source>
</evidence>
<dbReference type="Proteomes" id="UP000789860">
    <property type="component" value="Unassembled WGS sequence"/>
</dbReference>
<name>A0ACA9P0L5_9GLOM</name>
<keyword evidence="2" id="KW-1185">Reference proteome</keyword>
<proteinExistence type="predicted"/>
<protein>
    <submittedName>
        <fullName evidence="1">7170_t:CDS:1</fullName>
    </submittedName>
</protein>